<reference evidence="1 2" key="1">
    <citation type="journal article" date="2014" name="Nat. Commun.">
        <title>Multiple recent horizontal transfers of a large genomic region in cheese making fungi.</title>
        <authorList>
            <person name="Cheeseman K."/>
            <person name="Ropars J."/>
            <person name="Renault P."/>
            <person name="Dupont J."/>
            <person name="Gouzy J."/>
            <person name="Branca A."/>
            <person name="Abraham A.L."/>
            <person name="Ceppi M."/>
            <person name="Conseiller E."/>
            <person name="Debuchy R."/>
            <person name="Malagnac F."/>
            <person name="Goarin A."/>
            <person name="Silar P."/>
            <person name="Lacoste S."/>
            <person name="Sallet E."/>
            <person name="Bensimon A."/>
            <person name="Giraud T."/>
            <person name="Brygoo Y."/>
        </authorList>
    </citation>
    <scope>NUCLEOTIDE SEQUENCE [LARGE SCALE GENOMIC DNA]</scope>
    <source>
        <strain evidence="2">FM 013</strain>
    </source>
</reference>
<evidence type="ECO:0000313" key="1">
    <source>
        <dbReference type="EMBL" id="CRL26437.1"/>
    </source>
</evidence>
<dbReference type="Proteomes" id="UP000053732">
    <property type="component" value="Unassembled WGS sequence"/>
</dbReference>
<organism evidence="1 2">
    <name type="scientific">Penicillium camemberti (strain FM 013)</name>
    <dbReference type="NCBI Taxonomy" id="1429867"/>
    <lineage>
        <taxon>Eukaryota</taxon>
        <taxon>Fungi</taxon>
        <taxon>Dikarya</taxon>
        <taxon>Ascomycota</taxon>
        <taxon>Pezizomycotina</taxon>
        <taxon>Eurotiomycetes</taxon>
        <taxon>Eurotiomycetidae</taxon>
        <taxon>Eurotiales</taxon>
        <taxon>Aspergillaceae</taxon>
        <taxon>Penicillium</taxon>
    </lineage>
</organism>
<proteinExistence type="predicted"/>
<evidence type="ECO:0000313" key="2">
    <source>
        <dbReference type="Proteomes" id="UP000053732"/>
    </source>
</evidence>
<protein>
    <submittedName>
        <fullName evidence="1">Str. FM013</fullName>
    </submittedName>
</protein>
<dbReference type="AlphaFoldDB" id="A0A0G4PJ65"/>
<dbReference type="EMBL" id="HG793151">
    <property type="protein sequence ID" value="CRL26437.1"/>
    <property type="molecule type" value="Genomic_DNA"/>
</dbReference>
<name>A0A0G4PJ65_PENC3</name>
<keyword evidence="2" id="KW-1185">Reference proteome</keyword>
<accession>A0A0G4PJ65</accession>
<gene>
    <name evidence="1" type="ORF">PCAMFM013_S018g000130</name>
</gene>
<sequence>MSFNESANSLSYIPTTELVEIFRMIPMLCSNGNFPLWSKLFKRALDTQDMRYWSIIIDGPITCFKDDGSIRPPINFELLETINVSVDVELQTLIAPAKTPRIAFELLKVHFTGRGFHQSHSKYVQWISCVYTPSVDPIQFVDEWRSALSQLLEILGTANLPLNLQLHQFFVAVSTSGGPEAVEWTNRFEVDLTLSGSDLLENACQDFVRFQVSRLHAATENKCATGDTKIIKNETSPTVYKFHEE</sequence>